<dbReference type="PANTHER" id="PTHR43180">
    <property type="entry name" value="3-OXOACYL-(ACYL-CARRIER-PROTEIN) REDUCTASE (AFU_ORTHOLOGUE AFUA_6G11210)"/>
    <property type="match status" value="1"/>
</dbReference>
<gene>
    <name evidence="4" type="ORF">SAMN05660991_00674</name>
</gene>
<name>A0A1H8QLH3_9ACTN</name>
<organism evidence="4 5">
    <name type="scientific">Trujillonella endophytica</name>
    <dbReference type="NCBI Taxonomy" id="673521"/>
    <lineage>
        <taxon>Bacteria</taxon>
        <taxon>Bacillati</taxon>
        <taxon>Actinomycetota</taxon>
        <taxon>Actinomycetes</taxon>
        <taxon>Geodermatophilales</taxon>
        <taxon>Geodermatophilaceae</taxon>
        <taxon>Trujillonella</taxon>
    </lineage>
</organism>
<dbReference type="FunFam" id="3.40.50.720:FF:000084">
    <property type="entry name" value="Short-chain dehydrogenase reductase"/>
    <property type="match status" value="1"/>
</dbReference>
<dbReference type="PRINTS" id="PR00081">
    <property type="entry name" value="GDHRDH"/>
</dbReference>
<dbReference type="InterPro" id="IPR023985">
    <property type="entry name" value="SDR_subfam_1"/>
</dbReference>
<dbReference type="InterPro" id="IPR020904">
    <property type="entry name" value="Sc_DH/Rdtase_CS"/>
</dbReference>
<dbReference type="Proteomes" id="UP000198960">
    <property type="component" value="Unassembled WGS sequence"/>
</dbReference>
<dbReference type="NCBIfam" id="NF009467">
    <property type="entry name" value="PRK12826.1-3"/>
    <property type="match status" value="1"/>
</dbReference>
<reference evidence="5" key="1">
    <citation type="submission" date="2016-10" db="EMBL/GenBank/DDBJ databases">
        <authorList>
            <person name="Varghese N."/>
            <person name="Submissions S."/>
        </authorList>
    </citation>
    <scope>NUCLEOTIDE SEQUENCE [LARGE SCALE GENOMIC DNA]</scope>
    <source>
        <strain evidence="5">DSM 45413</strain>
    </source>
</reference>
<dbReference type="RefSeq" id="WP_091940197.1">
    <property type="nucleotide sequence ID" value="NZ_FOEE01000002.1"/>
</dbReference>
<dbReference type="EMBL" id="FOEE01000002">
    <property type="protein sequence ID" value="SEO55080.1"/>
    <property type="molecule type" value="Genomic_DNA"/>
</dbReference>
<dbReference type="Gene3D" id="3.40.50.720">
    <property type="entry name" value="NAD(P)-binding Rossmann-like Domain"/>
    <property type="match status" value="1"/>
</dbReference>
<evidence type="ECO:0000313" key="5">
    <source>
        <dbReference type="Proteomes" id="UP000198960"/>
    </source>
</evidence>
<dbReference type="OrthoDB" id="3206777at2"/>
<dbReference type="STRING" id="673521.SAMN05660991_00674"/>
<dbReference type="AlphaFoldDB" id="A0A1H8QLH3"/>
<dbReference type="PANTHER" id="PTHR43180:SF33">
    <property type="entry name" value="15-HYDROXYPROSTAGLANDIN DEHYDROGENASE [NAD(+)]-LIKE"/>
    <property type="match status" value="1"/>
</dbReference>
<evidence type="ECO:0000256" key="3">
    <source>
        <dbReference type="ARBA" id="ARBA00023027"/>
    </source>
</evidence>
<proteinExistence type="inferred from homology"/>
<protein>
    <submittedName>
        <fullName evidence="4">SDR family mycofactocin-dependent oxidoreductase</fullName>
    </submittedName>
</protein>
<keyword evidence="3" id="KW-0520">NAD</keyword>
<dbReference type="Pfam" id="PF13561">
    <property type="entry name" value="adh_short_C2"/>
    <property type="match status" value="1"/>
</dbReference>
<dbReference type="PROSITE" id="PS00061">
    <property type="entry name" value="ADH_SHORT"/>
    <property type="match status" value="1"/>
</dbReference>
<keyword evidence="2" id="KW-0560">Oxidoreductase</keyword>
<sequence>MSSTQGRGQLEGKVAFITGAARGQGRSHALALAREGADIVALDIADQIPTVSYAMASREDLEETVALVEKEDRRCLPIVADVRDIHAMQRAVDATMAEFGRIDMVLANAGILLTARGEQSIDDDAATWADGVGVMLTGVYNTIRVTAPPMVEGGVGGSIVITSSTAGLNGMHDGTGGMAAYTAAKHGVIGLMRGYAKTLGKHSIRVNTVHPMGVATPMVINPQFEEFYRGGEAMLETQPRLLPIQILDPNDVSNAILWLVSDGARAVTGVTLPVDAGVTTP</sequence>
<dbReference type="PRINTS" id="PR00080">
    <property type="entry name" value="SDRFAMILY"/>
</dbReference>
<dbReference type="CDD" id="cd05233">
    <property type="entry name" value="SDR_c"/>
    <property type="match status" value="1"/>
</dbReference>
<comment type="similarity">
    <text evidence="1">Belongs to the short-chain dehydrogenases/reductases (SDR) family.</text>
</comment>
<dbReference type="SUPFAM" id="SSF51735">
    <property type="entry name" value="NAD(P)-binding Rossmann-fold domains"/>
    <property type="match status" value="1"/>
</dbReference>
<accession>A0A1H8QLH3</accession>
<dbReference type="NCBIfam" id="TIGR03971">
    <property type="entry name" value="SDR_subfam_1"/>
    <property type="match status" value="1"/>
</dbReference>
<evidence type="ECO:0000313" key="4">
    <source>
        <dbReference type="EMBL" id="SEO55080.1"/>
    </source>
</evidence>
<evidence type="ECO:0000256" key="2">
    <source>
        <dbReference type="ARBA" id="ARBA00023002"/>
    </source>
</evidence>
<evidence type="ECO:0000256" key="1">
    <source>
        <dbReference type="ARBA" id="ARBA00006484"/>
    </source>
</evidence>
<keyword evidence="5" id="KW-1185">Reference proteome</keyword>
<dbReference type="InterPro" id="IPR036291">
    <property type="entry name" value="NAD(P)-bd_dom_sf"/>
</dbReference>
<dbReference type="GO" id="GO:0016491">
    <property type="term" value="F:oxidoreductase activity"/>
    <property type="evidence" value="ECO:0007669"/>
    <property type="project" value="UniProtKB-KW"/>
</dbReference>
<dbReference type="InterPro" id="IPR002347">
    <property type="entry name" value="SDR_fam"/>
</dbReference>